<protein>
    <submittedName>
        <fullName evidence="5">Putative Phosphatidylinositol N-acetylglucosaminyltransferase subunit A</fullName>
    </submittedName>
</protein>
<dbReference type="Pfam" id="PF08288">
    <property type="entry name" value="PIGA"/>
    <property type="match status" value="1"/>
</dbReference>
<dbReference type="Pfam" id="PF00534">
    <property type="entry name" value="Glycos_transf_1"/>
    <property type="match status" value="1"/>
</dbReference>
<dbReference type="EMBL" id="SNRW01000218">
    <property type="protein sequence ID" value="KAA6402546.1"/>
    <property type="molecule type" value="Genomic_DNA"/>
</dbReference>
<evidence type="ECO:0000256" key="2">
    <source>
        <dbReference type="SAM" id="Phobius"/>
    </source>
</evidence>
<dbReference type="GO" id="GO:0000506">
    <property type="term" value="C:glycosylphosphatidylinositol-N-acetylglucosaminyltransferase (GPI-GnT) complex"/>
    <property type="evidence" value="ECO:0007669"/>
    <property type="project" value="TreeGrafter"/>
</dbReference>
<keyword evidence="2" id="KW-0812">Transmembrane</keyword>
<dbReference type="SUPFAM" id="SSF53756">
    <property type="entry name" value="UDP-Glycosyltransferase/glycogen phosphorylase"/>
    <property type="match status" value="1"/>
</dbReference>
<organism evidence="5 6">
    <name type="scientific">Streblomastix strix</name>
    <dbReference type="NCBI Taxonomy" id="222440"/>
    <lineage>
        <taxon>Eukaryota</taxon>
        <taxon>Metamonada</taxon>
        <taxon>Preaxostyla</taxon>
        <taxon>Oxymonadida</taxon>
        <taxon>Streblomastigidae</taxon>
        <taxon>Streblomastix</taxon>
    </lineage>
</organism>
<reference evidence="5 6" key="1">
    <citation type="submission" date="2019-03" db="EMBL/GenBank/DDBJ databases">
        <title>Single cell metagenomics reveals metabolic interactions within the superorganism composed of flagellate Streblomastix strix and complex community of Bacteroidetes bacteria on its surface.</title>
        <authorList>
            <person name="Treitli S.C."/>
            <person name="Kolisko M."/>
            <person name="Husnik F."/>
            <person name="Keeling P."/>
            <person name="Hampl V."/>
        </authorList>
    </citation>
    <scope>NUCLEOTIDE SEQUENCE [LARGE SCALE GENOMIC DNA]</scope>
    <source>
        <strain evidence="5">ST1C</strain>
    </source>
</reference>
<proteinExistence type="predicted"/>
<gene>
    <name evidence="5" type="ORF">EZS28_001928</name>
</gene>
<evidence type="ECO:0000256" key="1">
    <source>
        <dbReference type="ARBA" id="ARBA00022676"/>
    </source>
</evidence>
<name>A0A5J4X702_9EUKA</name>
<dbReference type="PANTHER" id="PTHR45871:SF1">
    <property type="entry name" value="PHOSPHATIDYLINOSITOL N-ACETYLGLUCOSAMINYLTRANSFERASE SUBUNIT A"/>
    <property type="match status" value="1"/>
</dbReference>
<sequence length="462" mass="52707">MSRLCVAMVSDFFYPNIGGVENHIFELSQQLIKHGVKVIIITHSYGRRKGIRWMNNGLKIYYIPRLLFIRQSTFPTALAPFALVRNIFIREQVNIFHGHTSYSTLCHEVLRLAHTMGIRSCITEHSLTETEHSGASAIDYLTEWSVCLVDHAICVSKACKANYIKRTKIDEDKVIVINNAVDTNKFSPRTEQEKQDIYQEKLKIENETGEKIITISILSRLTFRKGAELMVGLIPIICNKYKNVRFFVGGGGVKKIDLENMVSEQKLESRVTLFDNIPHIQARDFLIKGDILLSTSLTEAFGIVLLEGASCGLYVVSTNVDGVPEVLPPHMVTLADPNVDSLVVALSSAIDRFYTIDTSSFHNEILSLYSWSSVAEKTIAVYRDMVQSEFPKTPYLLKKFFRLGWFRGIIFTAHLYLFQLIRSIMNYVYPKREMDIAPSFSFTNRVSRFGELCEQEERQVND</sequence>
<comment type="caution">
    <text evidence="5">The sequence shown here is derived from an EMBL/GenBank/DDBJ whole genome shotgun (WGS) entry which is preliminary data.</text>
</comment>
<dbReference type="Gene3D" id="3.40.50.2000">
    <property type="entry name" value="Glycogen Phosphorylase B"/>
    <property type="match status" value="2"/>
</dbReference>
<feature type="domain" description="Glycosyl transferase family 1" evidence="3">
    <location>
        <begin position="203"/>
        <end position="350"/>
    </location>
</feature>
<evidence type="ECO:0000259" key="4">
    <source>
        <dbReference type="Pfam" id="PF08288"/>
    </source>
</evidence>
<accession>A0A5J4X702</accession>
<keyword evidence="1 5" id="KW-0328">Glycosyltransferase</keyword>
<feature type="domain" description="PIGA GPI anchor biosynthesis" evidence="4">
    <location>
        <begin position="43"/>
        <end position="127"/>
    </location>
</feature>
<evidence type="ECO:0000313" key="6">
    <source>
        <dbReference type="Proteomes" id="UP000324800"/>
    </source>
</evidence>
<keyword evidence="2" id="KW-1133">Transmembrane helix</keyword>
<dbReference type="GO" id="GO:0017176">
    <property type="term" value="F:phosphatidylinositol N-acetylglucosaminyltransferase activity"/>
    <property type="evidence" value="ECO:0007669"/>
    <property type="project" value="TreeGrafter"/>
</dbReference>
<feature type="transmembrane region" description="Helical" evidence="2">
    <location>
        <begin position="404"/>
        <end position="424"/>
    </location>
</feature>
<dbReference type="InterPro" id="IPR013234">
    <property type="entry name" value="PIGA_GPI_anchor_biosynthesis"/>
</dbReference>
<keyword evidence="2" id="KW-0472">Membrane</keyword>
<dbReference type="OrthoDB" id="734129at2759"/>
<evidence type="ECO:0000313" key="5">
    <source>
        <dbReference type="EMBL" id="KAA6402546.1"/>
    </source>
</evidence>
<evidence type="ECO:0000259" key="3">
    <source>
        <dbReference type="Pfam" id="PF00534"/>
    </source>
</evidence>
<dbReference type="GO" id="GO:0006506">
    <property type="term" value="P:GPI anchor biosynthetic process"/>
    <property type="evidence" value="ECO:0007669"/>
    <property type="project" value="InterPro"/>
</dbReference>
<keyword evidence="5" id="KW-0808">Transferase</keyword>
<dbReference type="Proteomes" id="UP000324800">
    <property type="component" value="Unassembled WGS sequence"/>
</dbReference>
<dbReference type="AlphaFoldDB" id="A0A5J4X702"/>
<dbReference type="PANTHER" id="PTHR45871">
    <property type="entry name" value="N-ACETYLGLUCOSAMINYL-PHOSPHATIDYLINOSITOL BIOSYNTHETIC PROTEIN"/>
    <property type="match status" value="1"/>
</dbReference>
<dbReference type="InterPro" id="IPR001296">
    <property type="entry name" value="Glyco_trans_1"/>
</dbReference>